<sequence length="99" mass="10227">MGESHGLMGMPGMGMPGIGFFGLLVIGFLAGYVAGKTMNREHGFLINILVGIAGAFVGGTIAGIAGISFYGFLGNLVVAILGAILILWIFGRSAPRRTR</sequence>
<evidence type="ECO:0000256" key="3">
    <source>
        <dbReference type="ARBA" id="ARBA00022475"/>
    </source>
</evidence>
<dbReference type="RefSeq" id="WP_317561367.1">
    <property type="nucleotide sequence ID" value="NZ_JAWLIP010000004.1"/>
</dbReference>
<dbReference type="EMBL" id="JAWLIP010000004">
    <property type="protein sequence ID" value="MDV6226775.1"/>
    <property type="molecule type" value="Genomic_DNA"/>
</dbReference>
<evidence type="ECO:0000256" key="1">
    <source>
        <dbReference type="ARBA" id="ARBA00004651"/>
    </source>
</evidence>
<evidence type="ECO:0000256" key="5">
    <source>
        <dbReference type="ARBA" id="ARBA00022989"/>
    </source>
</evidence>
<evidence type="ECO:0000313" key="9">
    <source>
        <dbReference type="Proteomes" id="UP001185659"/>
    </source>
</evidence>
<evidence type="ECO:0000256" key="2">
    <source>
        <dbReference type="ARBA" id="ARBA00011006"/>
    </source>
</evidence>
<evidence type="ECO:0000256" key="4">
    <source>
        <dbReference type="ARBA" id="ARBA00022692"/>
    </source>
</evidence>
<keyword evidence="3" id="KW-1003">Cell membrane</keyword>
<keyword evidence="6 7" id="KW-0472">Membrane</keyword>
<evidence type="ECO:0000256" key="7">
    <source>
        <dbReference type="SAM" id="Phobius"/>
    </source>
</evidence>
<dbReference type="Proteomes" id="UP001185659">
    <property type="component" value="Unassembled WGS sequence"/>
</dbReference>
<proteinExistence type="inferred from homology"/>
<protein>
    <submittedName>
        <fullName evidence="8">GlsB/YeaQ/YmgE family stress response membrane protein</fullName>
    </submittedName>
</protein>
<dbReference type="PANTHER" id="PTHR33884">
    <property type="entry name" value="UPF0410 PROTEIN YMGE"/>
    <property type="match status" value="1"/>
</dbReference>
<evidence type="ECO:0000313" key="8">
    <source>
        <dbReference type="EMBL" id="MDV6226775.1"/>
    </source>
</evidence>
<dbReference type="PANTHER" id="PTHR33884:SF3">
    <property type="entry name" value="UPF0410 PROTEIN YMGE"/>
    <property type="match status" value="1"/>
</dbReference>
<feature type="transmembrane region" description="Helical" evidence="7">
    <location>
        <begin position="70"/>
        <end position="90"/>
    </location>
</feature>
<accession>A0ABU4AKP2</accession>
<keyword evidence="9" id="KW-1185">Reference proteome</keyword>
<comment type="similarity">
    <text evidence="2">Belongs to the UPF0410 family.</text>
</comment>
<comment type="caution">
    <text evidence="8">The sequence shown here is derived from an EMBL/GenBank/DDBJ whole genome shotgun (WGS) entry which is preliminary data.</text>
</comment>
<evidence type="ECO:0000256" key="6">
    <source>
        <dbReference type="ARBA" id="ARBA00023136"/>
    </source>
</evidence>
<dbReference type="InterPro" id="IPR007341">
    <property type="entry name" value="Transgly_assoc"/>
</dbReference>
<keyword evidence="4 7" id="KW-0812">Transmembrane</keyword>
<feature type="transmembrane region" description="Helical" evidence="7">
    <location>
        <begin position="12"/>
        <end position="32"/>
    </location>
</feature>
<dbReference type="Pfam" id="PF04226">
    <property type="entry name" value="Transgly_assoc"/>
    <property type="match status" value="1"/>
</dbReference>
<reference evidence="8 9" key="1">
    <citation type="submission" date="2023-10" db="EMBL/GenBank/DDBJ databases">
        <authorList>
            <person name="Venkata Ramana C."/>
            <person name="Sasikala C."/>
            <person name="Dhurka M."/>
        </authorList>
    </citation>
    <scope>NUCLEOTIDE SEQUENCE [LARGE SCALE GENOMIC DNA]</scope>
    <source>
        <strain evidence="8 9">KCTC 32151</strain>
    </source>
</reference>
<name>A0ABU4AKP2_9HYPH</name>
<gene>
    <name evidence="8" type="ORF">R2G56_10805</name>
</gene>
<comment type="subcellular location">
    <subcellularLocation>
        <location evidence="1">Cell membrane</location>
        <topology evidence="1">Multi-pass membrane protein</topology>
    </subcellularLocation>
</comment>
<keyword evidence="5 7" id="KW-1133">Transmembrane helix</keyword>
<organism evidence="8 9">
    <name type="scientific">Nitratireductor aquimarinus</name>
    <dbReference type="NCBI Taxonomy" id="889300"/>
    <lineage>
        <taxon>Bacteria</taxon>
        <taxon>Pseudomonadati</taxon>
        <taxon>Pseudomonadota</taxon>
        <taxon>Alphaproteobacteria</taxon>
        <taxon>Hyphomicrobiales</taxon>
        <taxon>Phyllobacteriaceae</taxon>
        <taxon>Nitratireductor</taxon>
    </lineage>
</organism>
<feature type="transmembrane region" description="Helical" evidence="7">
    <location>
        <begin position="44"/>
        <end position="64"/>
    </location>
</feature>